<accession>A0ABT1T7Z9</accession>
<dbReference type="EMBL" id="JANHOH010000009">
    <property type="protein sequence ID" value="MCQ6960764.1"/>
    <property type="molecule type" value="Genomic_DNA"/>
</dbReference>
<evidence type="ECO:0000256" key="1">
    <source>
        <dbReference type="ARBA" id="ARBA00022448"/>
    </source>
</evidence>
<name>A0ABT1T7Z9_9SPHI</name>
<keyword evidence="7" id="KW-0675">Receptor</keyword>
<dbReference type="SUPFAM" id="SSF56935">
    <property type="entry name" value="Porins"/>
    <property type="match status" value="1"/>
</dbReference>
<dbReference type="RefSeq" id="WP_256540946.1">
    <property type="nucleotide sequence ID" value="NZ_JANHOH010000009.1"/>
</dbReference>
<evidence type="ECO:0000256" key="2">
    <source>
        <dbReference type="ARBA" id="ARBA00023136"/>
    </source>
</evidence>
<protein>
    <submittedName>
        <fullName evidence="7">TonB-dependent receptor</fullName>
    </submittedName>
</protein>
<comment type="caution">
    <text evidence="7">The sequence shown here is derived from an EMBL/GenBank/DDBJ whole genome shotgun (WGS) entry which is preliminary data.</text>
</comment>
<proteinExistence type="inferred from homology"/>
<dbReference type="Gene3D" id="2.170.130.10">
    <property type="entry name" value="TonB-dependent receptor, plug domain"/>
    <property type="match status" value="1"/>
</dbReference>
<dbReference type="InterPro" id="IPR008969">
    <property type="entry name" value="CarboxyPept-like_regulatory"/>
</dbReference>
<dbReference type="InterPro" id="IPR023997">
    <property type="entry name" value="TonB-dep_OMP_SusC/RagA_CS"/>
</dbReference>
<dbReference type="SUPFAM" id="SSF49464">
    <property type="entry name" value="Carboxypeptidase regulatory domain-like"/>
    <property type="match status" value="1"/>
</dbReference>
<sequence length="1116" mass="124292">MIKKCRDRSKIKHGFLMLFFCSALSLELTAKTFGQQLSLQVQNEPLANVLKRIEKQSTYTFFYNAKEVDVKTPVSINVKNKEVTEVIQILFEGKPYDLDIQGNVIVINKKKQAAPVGEIKRPKLSSQPAEQVSGRIIDSLGKPLSGVSVLVKGTSRGTVSDQNGYYRISVENNEVLVFKMIGFISKEIGVNGQKVIDIVLKEQTSGLNEVVVVAFGAQKKLTTIGAQSTVKAEDLKLPVANISNLIAGRVAGIVGVQRSGEPGYDNSEIYIRGISTFTSSSPLILVDGVERSFNNVDPEDIASFSVLKDASATALYGVRGANGVIIIQTKKGRAGKTTINVQYDQGMTEFTRLPQFADGVTYMEIANEAYKNSFPTDPNPRYSAERIAATKTQSDPDLNPDVNWMNVILNRYGHNRRARVNANGGSDKAQYYLSVGYYDETGMFKTDELAKYNSTLKFSRFNFTSNLTLNVTKTTKVDFGVSGWISNGNYPGSGTGSIFSAAYVLPPITIPARYSNGLYSKIRTGDVNNPYTILTQSGYTTEFRSQLWSNLRLTQNLDFLTPGLSITGMYSFDNYNTHQIARSKSVDGFLATGRNAAGELIFEQTQIGTNYLGYSRNNNGSRQLYLEGAINYTKTIKKHDFGAMLLYNQTDRVDAFAADFNSSIPFRYMGLAGRATYAYDTKYLAEVNFGYNGSETFAPNKRFGFFPSFGLGWIASQEKFFEPVKDIFSFLKMRFSYGIVGNSSIGGRRFAYISTITGQGSYNYGQNNTDNKIDGLNFGDYAVNVTWERAAKYNLGIEFKMLNDELSVTADVFREKRTGIFLQRGDVPMSVGIGSLPWANLGKVNNTGVDVTIDYQKRLGDFTVGIRGNINWNRAIIIDDGKAPFPYPWQQRIGRKLGQRYGYIALGLFQSEEDVRNSPYQPGVNKPGDIKYKDLNGDGKIDAYDQTAIGHGSIPEIVYGFGPTIKWKNWSLATWFKGISNVDIFLNGDGLQPFRLGGERGNLFKAVINRWTPENPSQNVLYPRLTYGSDNMNYETSTWWTKNGAFLRLQTAELNYSFANKAFLSKIGISNLNVYFIGYNLLTFSEFKLWDVELGDGRGSQYPLLKTYNLGIRCTF</sequence>
<comment type="subcellular location">
    <subcellularLocation>
        <location evidence="4">Cell outer membrane</location>
        <topology evidence="4">Multi-pass membrane protein</topology>
    </subcellularLocation>
</comment>
<evidence type="ECO:0000256" key="4">
    <source>
        <dbReference type="PROSITE-ProRule" id="PRU01360"/>
    </source>
</evidence>
<evidence type="ECO:0000259" key="6">
    <source>
        <dbReference type="SMART" id="SM00965"/>
    </source>
</evidence>
<dbReference type="Gene3D" id="2.60.40.1120">
    <property type="entry name" value="Carboxypeptidase-like, regulatory domain"/>
    <property type="match status" value="1"/>
</dbReference>
<keyword evidence="4" id="KW-0812">Transmembrane</keyword>
<dbReference type="NCBIfam" id="TIGR04057">
    <property type="entry name" value="SusC_RagA_signa"/>
    <property type="match status" value="1"/>
</dbReference>
<dbReference type="PROSITE" id="PS52016">
    <property type="entry name" value="TONB_DEPENDENT_REC_3"/>
    <property type="match status" value="1"/>
</dbReference>
<keyword evidence="2 4" id="KW-0472">Membrane</keyword>
<evidence type="ECO:0000256" key="3">
    <source>
        <dbReference type="ARBA" id="ARBA00023237"/>
    </source>
</evidence>
<keyword evidence="4" id="KW-1134">Transmembrane beta strand</keyword>
<evidence type="ECO:0000256" key="5">
    <source>
        <dbReference type="SAM" id="SignalP"/>
    </source>
</evidence>
<reference evidence="7 8" key="1">
    <citation type="submission" date="2022-07" db="EMBL/GenBank/DDBJ databases">
        <title>Mucilaginibacter sp. JC4.</title>
        <authorList>
            <person name="Le V."/>
            <person name="Ko S.-R."/>
            <person name="Ahn C.-Y."/>
            <person name="Oh H.-M."/>
        </authorList>
    </citation>
    <scope>NUCLEOTIDE SEQUENCE [LARGE SCALE GENOMIC DNA]</scope>
    <source>
        <strain evidence="7 8">JC4</strain>
    </source>
</reference>
<evidence type="ECO:0000313" key="7">
    <source>
        <dbReference type="EMBL" id="MCQ6960764.1"/>
    </source>
</evidence>
<evidence type="ECO:0000313" key="8">
    <source>
        <dbReference type="Proteomes" id="UP001204376"/>
    </source>
</evidence>
<dbReference type="SMART" id="SM00965">
    <property type="entry name" value="STN"/>
    <property type="match status" value="1"/>
</dbReference>
<dbReference type="InterPro" id="IPR011662">
    <property type="entry name" value="Secretin/TonB_short_N"/>
</dbReference>
<comment type="similarity">
    <text evidence="4">Belongs to the TonB-dependent receptor family.</text>
</comment>
<keyword evidence="3 4" id="KW-0998">Cell outer membrane</keyword>
<dbReference type="InterPro" id="IPR012910">
    <property type="entry name" value="Plug_dom"/>
</dbReference>
<dbReference type="InterPro" id="IPR037066">
    <property type="entry name" value="Plug_dom_sf"/>
</dbReference>
<dbReference type="Pfam" id="PF07715">
    <property type="entry name" value="Plug"/>
    <property type="match status" value="1"/>
</dbReference>
<dbReference type="Pfam" id="PF07660">
    <property type="entry name" value="STN"/>
    <property type="match status" value="1"/>
</dbReference>
<gene>
    <name evidence="7" type="ORF">NPE20_22480</name>
</gene>
<dbReference type="InterPro" id="IPR039426">
    <property type="entry name" value="TonB-dep_rcpt-like"/>
</dbReference>
<dbReference type="InterPro" id="IPR023996">
    <property type="entry name" value="TonB-dep_OMP_SusC/RagA"/>
</dbReference>
<feature type="signal peptide" evidence="5">
    <location>
        <begin position="1"/>
        <end position="25"/>
    </location>
</feature>
<dbReference type="Proteomes" id="UP001204376">
    <property type="component" value="Unassembled WGS sequence"/>
</dbReference>
<organism evidence="7 8">
    <name type="scientific">Mucilaginibacter aquariorum</name>
    <dbReference type="NCBI Taxonomy" id="2967225"/>
    <lineage>
        <taxon>Bacteria</taxon>
        <taxon>Pseudomonadati</taxon>
        <taxon>Bacteroidota</taxon>
        <taxon>Sphingobacteriia</taxon>
        <taxon>Sphingobacteriales</taxon>
        <taxon>Sphingobacteriaceae</taxon>
        <taxon>Mucilaginibacter</taxon>
    </lineage>
</organism>
<dbReference type="Pfam" id="PF13715">
    <property type="entry name" value="CarbopepD_reg_2"/>
    <property type="match status" value="1"/>
</dbReference>
<feature type="domain" description="Secretin/TonB short N-terminal" evidence="6">
    <location>
        <begin position="59"/>
        <end position="110"/>
    </location>
</feature>
<feature type="chain" id="PRO_5045287608" evidence="5">
    <location>
        <begin position="26"/>
        <end position="1116"/>
    </location>
</feature>
<keyword evidence="8" id="KW-1185">Reference proteome</keyword>
<dbReference type="NCBIfam" id="TIGR04056">
    <property type="entry name" value="OMP_RagA_SusC"/>
    <property type="match status" value="1"/>
</dbReference>
<keyword evidence="5" id="KW-0732">Signal</keyword>
<keyword evidence="1 4" id="KW-0813">Transport</keyword>